<evidence type="ECO:0000256" key="1">
    <source>
        <dbReference type="ARBA" id="ARBA00004123"/>
    </source>
</evidence>
<comment type="subcellular location">
    <subcellularLocation>
        <location evidence="1">Nucleus</location>
    </subcellularLocation>
</comment>
<feature type="transmembrane region" description="Helical" evidence="6">
    <location>
        <begin position="476"/>
        <end position="495"/>
    </location>
</feature>
<dbReference type="CDD" id="cd12455">
    <property type="entry name" value="RRM_like_Smg4_UPF3"/>
    <property type="match status" value="1"/>
</dbReference>
<dbReference type="PANTHER" id="PTHR13112">
    <property type="entry name" value="UPF3 REGULATOR OF NONSENSE TRANSCRIPTS-LIKE PROTEIN"/>
    <property type="match status" value="1"/>
</dbReference>
<dbReference type="InterPro" id="IPR035979">
    <property type="entry name" value="RBD_domain_sf"/>
</dbReference>
<reference evidence="8" key="1">
    <citation type="submission" date="2020-06" db="EMBL/GenBank/DDBJ databases">
        <authorList>
            <person name="Li T."/>
            <person name="Hu X."/>
            <person name="Zhang T."/>
            <person name="Song X."/>
            <person name="Zhang H."/>
            <person name="Dai N."/>
            <person name="Sheng W."/>
            <person name="Hou X."/>
            <person name="Wei L."/>
        </authorList>
    </citation>
    <scope>NUCLEOTIDE SEQUENCE</scope>
    <source>
        <strain evidence="8">KEN1</strain>
        <tissue evidence="8">Leaf</tissue>
    </source>
</reference>
<feature type="transmembrane region" description="Helical" evidence="6">
    <location>
        <begin position="577"/>
        <end position="597"/>
    </location>
</feature>
<evidence type="ECO:0000256" key="3">
    <source>
        <dbReference type="ARBA" id="ARBA00023161"/>
    </source>
</evidence>
<evidence type="ECO:0000256" key="2">
    <source>
        <dbReference type="ARBA" id="ARBA00005991"/>
    </source>
</evidence>
<dbReference type="GO" id="GO:0045727">
    <property type="term" value="P:positive regulation of translation"/>
    <property type="evidence" value="ECO:0007669"/>
    <property type="project" value="TreeGrafter"/>
</dbReference>
<proteinExistence type="inferred from homology"/>
<comment type="similarity">
    <text evidence="2">Belongs to the RENT3 family.</text>
</comment>
<keyword evidence="4" id="KW-0539">Nucleus</keyword>
<keyword evidence="6" id="KW-0472">Membrane</keyword>
<dbReference type="InterPro" id="IPR039722">
    <property type="entry name" value="Upf3"/>
</dbReference>
<sequence>MKGPLDRTKVVLRHLPPTISQSNLVEHVDSRFAGRYRWLAFRPGKSSLKHPKYSRAYIDFNKPEDVIEFAEFFNGHVFVNEKGTQFKTIVEYAPSQRVPKQWSKKDGRESTILKDPEYLEFLEFLAKPIENLPSAEIQLERKEAERAGAPKDVPIVTPLMDYVRQRRAAKGGARRSMLNGKQARRGSGVSSRNPVSGSSKRGSDKRRASTTMYVLRDSSKIVSSIDSSSNSLVPKQDDQQLVDKSGSAAMSRNVSSEGESGVSGFTETGKKKILLLKGKKRKFLIDEHMGKEFNTLNARTELCGVVSGGSFLQQNAAAPAKTSQTSALPKQNQQREGSGRIIRSILLNRDTRQNQPSSRSQLELRIQGSNQDRDKKPPRPPTVQLSQKDTNGPSEDKVVPNDLPAVHMEKQERRTRNKDRPDRGVWTPLRRSDGSHPSDESLSSASQALDSAEGNHVEKKHEMLVTVVVNTDPVEVVVAVITLLTMVVLPSLFGTRINSMILCRRNLHSDGLWTSIGSYRHGGRRGSAYNVKDADVSSNVEGKSLKRGGSSGYGSHEVWSRPIGREVQVNVHERQPLFFRFLLAILICEMLWTVTILKHTSGVLLPEKYPALAGLWRQTMRAWETVEARKFCLNATATIYVLSSGLHLLAEIYKLCRPRIAPGSTVIGFVEESGSKLPSSLVVSVLAV</sequence>
<name>A0AAW2V0Y2_9LAMI</name>
<dbReference type="InterPro" id="IPR005120">
    <property type="entry name" value="UPF3_dom"/>
</dbReference>
<dbReference type="Gene3D" id="3.30.70.330">
    <property type="match status" value="1"/>
</dbReference>
<feature type="compositionally biased region" description="Low complexity" evidence="5">
    <location>
        <begin position="440"/>
        <end position="452"/>
    </location>
</feature>
<feature type="compositionally biased region" description="Polar residues" evidence="5">
    <location>
        <begin position="316"/>
        <end position="336"/>
    </location>
</feature>
<feature type="domain" description="UPF3" evidence="7">
    <location>
        <begin position="7"/>
        <end position="167"/>
    </location>
</feature>
<evidence type="ECO:0000313" key="8">
    <source>
        <dbReference type="EMBL" id="KAL0422222.1"/>
    </source>
</evidence>
<accession>A0AAW2V0Y2</accession>
<feature type="region of interest" description="Disordered" evidence="5">
    <location>
        <begin position="316"/>
        <end position="455"/>
    </location>
</feature>
<feature type="compositionally biased region" description="Polar residues" evidence="5">
    <location>
        <begin position="383"/>
        <end position="393"/>
    </location>
</feature>
<keyword evidence="3" id="KW-0866">Nonsense-mediated mRNA decay</keyword>
<organism evidence="8">
    <name type="scientific">Sesamum latifolium</name>
    <dbReference type="NCBI Taxonomy" id="2727402"/>
    <lineage>
        <taxon>Eukaryota</taxon>
        <taxon>Viridiplantae</taxon>
        <taxon>Streptophyta</taxon>
        <taxon>Embryophyta</taxon>
        <taxon>Tracheophyta</taxon>
        <taxon>Spermatophyta</taxon>
        <taxon>Magnoliopsida</taxon>
        <taxon>eudicotyledons</taxon>
        <taxon>Gunneridae</taxon>
        <taxon>Pentapetalae</taxon>
        <taxon>asterids</taxon>
        <taxon>lamiids</taxon>
        <taxon>Lamiales</taxon>
        <taxon>Pedaliaceae</taxon>
        <taxon>Sesamum</taxon>
    </lineage>
</organism>
<dbReference type="InterPro" id="IPR012677">
    <property type="entry name" value="Nucleotide-bd_a/b_plait_sf"/>
</dbReference>
<dbReference type="GO" id="GO:0005737">
    <property type="term" value="C:cytoplasm"/>
    <property type="evidence" value="ECO:0007669"/>
    <property type="project" value="TreeGrafter"/>
</dbReference>
<dbReference type="SUPFAM" id="SSF54928">
    <property type="entry name" value="RNA-binding domain, RBD"/>
    <property type="match status" value="1"/>
</dbReference>
<evidence type="ECO:0000256" key="4">
    <source>
        <dbReference type="ARBA" id="ARBA00023242"/>
    </source>
</evidence>
<gene>
    <name evidence="8" type="ORF">Slati_3245100</name>
</gene>
<dbReference type="GO" id="GO:0005730">
    <property type="term" value="C:nucleolus"/>
    <property type="evidence" value="ECO:0007669"/>
    <property type="project" value="TreeGrafter"/>
</dbReference>
<feature type="compositionally biased region" description="Basic and acidic residues" evidence="5">
    <location>
        <begin position="407"/>
        <end position="423"/>
    </location>
</feature>
<dbReference type="FunFam" id="3.30.70.330:FF:000255">
    <property type="entry name" value="Regulator of nonsense transcripts UPF3"/>
    <property type="match status" value="1"/>
</dbReference>
<dbReference type="GO" id="GO:0000184">
    <property type="term" value="P:nuclear-transcribed mRNA catabolic process, nonsense-mediated decay"/>
    <property type="evidence" value="ECO:0007669"/>
    <property type="project" value="UniProtKB-KW"/>
</dbReference>
<dbReference type="Pfam" id="PF03467">
    <property type="entry name" value="Smg4_UPF3"/>
    <property type="match status" value="1"/>
</dbReference>
<feature type="compositionally biased region" description="Low complexity" evidence="5">
    <location>
        <begin position="254"/>
        <end position="264"/>
    </location>
</feature>
<comment type="caution">
    <text evidence="8">The sequence shown here is derived from an EMBL/GenBank/DDBJ whole genome shotgun (WGS) entry which is preliminary data.</text>
</comment>
<reference evidence="8" key="2">
    <citation type="journal article" date="2024" name="Plant">
        <title>Genomic evolution and insights into agronomic trait innovations of Sesamum species.</title>
        <authorList>
            <person name="Miao H."/>
            <person name="Wang L."/>
            <person name="Qu L."/>
            <person name="Liu H."/>
            <person name="Sun Y."/>
            <person name="Le M."/>
            <person name="Wang Q."/>
            <person name="Wei S."/>
            <person name="Zheng Y."/>
            <person name="Lin W."/>
            <person name="Duan Y."/>
            <person name="Cao H."/>
            <person name="Xiong S."/>
            <person name="Wang X."/>
            <person name="Wei L."/>
            <person name="Li C."/>
            <person name="Ma Q."/>
            <person name="Ju M."/>
            <person name="Zhao R."/>
            <person name="Li G."/>
            <person name="Mu C."/>
            <person name="Tian Q."/>
            <person name="Mei H."/>
            <person name="Zhang T."/>
            <person name="Gao T."/>
            <person name="Zhang H."/>
        </authorList>
    </citation>
    <scope>NUCLEOTIDE SEQUENCE</scope>
    <source>
        <strain evidence="8">KEN1</strain>
    </source>
</reference>
<dbReference type="AlphaFoldDB" id="A0AAW2V0Y2"/>
<evidence type="ECO:0000256" key="6">
    <source>
        <dbReference type="SAM" id="Phobius"/>
    </source>
</evidence>
<keyword evidence="6" id="KW-1133">Transmembrane helix</keyword>
<dbReference type="EMBL" id="JACGWN010000011">
    <property type="protein sequence ID" value="KAL0422222.1"/>
    <property type="molecule type" value="Genomic_DNA"/>
</dbReference>
<evidence type="ECO:0000256" key="5">
    <source>
        <dbReference type="SAM" id="MobiDB-lite"/>
    </source>
</evidence>
<evidence type="ECO:0000259" key="7">
    <source>
        <dbReference type="Pfam" id="PF03467"/>
    </source>
</evidence>
<protein>
    <submittedName>
        <fullName evidence="8">Regulator of nonsense transcripts UPF3</fullName>
    </submittedName>
</protein>
<dbReference type="GO" id="GO:0003729">
    <property type="term" value="F:mRNA binding"/>
    <property type="evidence" value="ECO:0007669"/>
    <property type="project" value="TreeGrafter"/>
</dbReference>
<keyword evidence="6" id="KW-0812">Transmembrane</keyword>
<feature type="compositionally biased region" description="Basic and acidic residues" evidence="5">
    <location>
        <begin position="430"/>
        <end position="439"/>
    </location>
</feature>
<feature type="region of interest" description="Disordered" evidence="5">
    <location>
        <begin position="167"/>
        <end position="210"/>
    </location>
</feature>
<dbReference type="PANTHER" id="PTHR13112:SF0">
    <property type="entry name" value="FI21285P1"/>
    <property type="match status" value="1"/>
</dbReference>
<feature type="region of interest" description="Disordered" evidence="5">
    <location>
        <begin position="225"/>
        <end position="264"/>
    </location>
</feature>